<dbReference type="InterPro" id="IPR012816">
    <property type="entry name" value="NADAR"/>
</dbReference>
<dbReference type="OrthoDB" id="206452at2759"/>
<dbReference type="NCBIfam" id="TIGR02464">
    <property type="entry name" value="ribofla_fusion"/>
    <property type="match status" value="1"/>
</dbReference>
<dbReference type="Gene3D" id="1.10.357.40">
    <property type="entry name" value="YbiA-like"/>
    <property type="match status" value="1"/>
</dbReference>
<proteinExistence type="predicted"/>
<reference evidence="3 4" key="1">
    <citation type="submission" date="2020-08" db="EMBL/GenBank/DDBJ databases">
        <authorList>
            <person name="Koutsovoulos G."/>
            <person name="Danchin GJ E."/>
        </authorList>
    </citation>
    <scope>NUCLEOTIDE SEQUENCE [LARGE SCALE GENOMIC DNA]</scope>
</reference>
<evidence type="ECO:0000256" key="1">
    <source>
        <dbReference type="SAM" id="MobiDB-lite"/>
    </source>
</evidence>
<gene>
    <name evidence="3" type="ORF">MENT_LOCUS44735</name>
</gene>
<evidence type="ECO:0000313" key="4">
    <source>
        <dbReference type="Proteomes" id="UP000580250"/>
    </source>
</evidence>
<feature type="region of interest" description="Disordered" evidence="1">
    <location>
        <begin position="189"/>
        <end position="218"/>
    </location>
</feature>
<protein>
    <recommendedName>
        <fullName evidence="2">NADAR domain-containing protein</fullName>
    </recommendedName>
</protein>
<dbReference type="AlphaFoldDB" id="A0A6V7WYP1"/>
<dbReference type="Proteomes" id="UP000580250">
    <property type="component" value="Unassembled WGS sequence"/>
</dbReference>
<dbReference type="CDD" id="cd15457">
    <property type="entry name" value="NADAR"/>
    <property type="match status" value="1"/>
</dbReference>
<feature type="compositionally biased region" description="Low complexity" evidence="1">
    <location>
        <begin position="189"/>
        <end position="201"/>
    </location>
</feature>
<name>A0A6V7WYP1_MELEN</name>
<evidence type="ECO:0000313" key="3">
    <source>
        <dbReference type="EMBL" id="CAD2191877.1"/>
    </source>
</evidence>
<dbReference type="InterPro" id="IPR037238">
    <property type="entry name" value="YbiA-like_sf"/>
</dbReference>
<feature type="domain" description="NADAR" evidence="2">
    <location>
        <begin position="6"/>
        <end position="159"/>
    </location>
</feature>
<evidence type="ECO:0000259" key="2">
    <source>
        <dbReference type="Pfam" id="PF08719"/>
    </source>
</evidence>
<comment type="caution">
    <text evidence="3">The sequence shown here is derived from an EMBL/GenBank/DDBJ whole genome shotgun (WGS) entry which is preliminary data.</text>
</comment>
<organism evidence="3 4">
    <name type="scientific">Meloidogyne enterolobii</name>
    <name type="common">Root-knot nematode worm</name>
    <name type="synonym">Meloidogyne mayaguensis</name>
    <dbReference type="NCBI Taxonomy" id="390850"/>
    <lineage>
        <taxon>Eukaryota</taxon>
        <taxon>Metazoa</taxon>
        <taxon>Ecdysozoa</taxon>
        <taxon>Nematoda</taxon>
        <taxon>Chromadorea</taxon>
        <taxon>Rhabditida</taxon>
        <taxon>Tylenchina</taxon>
        <taxon>Tylenchomorpha</taxon>
        <taxon>Tylenchoidea</taxon>
        <taxon>Meloidogynidae</taxon>
        <taxon>Meloidogyninae</taxon>
        <taxon>Meloidogyne</taxon>
    </lineage>
</organism>
<dbReference type="Pfam" id="PF08719">
    <property type="entry name" value="NADAR"/>
    <property type="match status" value="1"/>
</dbReference>
<dbReference type="EMBL" id="CAJEWN010000906">
    <property type="protein sequence ID" value="CAD2191877.1"/>
    <property type="molecule type" value="Genomic_DNA"/>
</dbReference>
<sequence>MNVIPFYSSTKTHFQLSNFHPCEIFINNYKYSSSEHYYQQRKAATLGASQELIDSIPKYTCALAKYSAKKLEKEATIDQLEEWQKIKIEVMKRALFSKFSQNTNLLSILMETGDAILVEASPSDNFWGAGTYEATILREKRWPGANVMGKLLSNLRSEFAPMASQLRKRAGPSTTFAIELTEPANIQDNSSASVQNNSNQQQHKHIPTITSRQPPPHKKQYRPYPLITPLNSIKCSPKINQLPPYFSEYPPHNPTPINKYSSIQSNMYPTIPSQNTMHHPKIQKSFIPSPMPSNFPQPTYPTIPSTSFAVPRTNINIQYFNNNYWQWSEEDQKWIKVPPPPLNKPLQGENI</sequence>
<accession>A0A6V7WYP1</accession>
<dbReference type="SUPFAM" id="SSF143990">
    <property type="entry name" value="YbiA-like"/>
    <property type="match status" value="1"/>
</dbReference>